<dbReference type="RefSeq" id="WP_317639236.1">
    <property type="nucleotide sequence ID" value="NZ_JAPMIV010000005.1"/>
</dbReference>
<evidence type="ECO:0000259" key="8">
    <source>
        <dbReference type="PROSITE" id="PS51782"/>
    </source>
</evidence>
<keyword evidence="11" id="KW-1185">Reference proteome</keyword>
<dbReference type="PROSITE" id="PS51935">
    <property type="entry name" value="NLPC_P60"/>
    <property type="match status" value="1"/>
</dbReference>
<sequence length="362" mass="37116">MPKIQSVARNIAPTQLPLKLPPLPALALTSLLSLGGLAGAQSAATGTLQISTVTVRAGETAYGIARRTGLSVNVLLNLNSLDTADLEVGQVLRVSATARHRVGPRETLYALSQRYSVSINALLAENTLPEGAALSVGQVLTLPATATLPSATAALASTPGPIAVAPQVLLMPRLVAPPILSVAQPPEAVPGAVAQGPESVPPRTATTPAPTPTPRPTPSAALPQSSTAALPSGDWMGAALALMGTPYRYGGTTRAGLDCSGFVLQVFAPLGVRLPRVSADQARVGQSVAASDLQPGDLVFFDTAGGGRISHVGIYLGDNTFINANSYQGKVAVDRLLGDSYWGPRYRGARRVLNAPLAMQAP</sequence>
<dbReference type="Gene3D" id="3.90.1720.10">
    <property type="entry name" value="endopeptidase domain like (from Nostoc punctiforme)"/>
    <property type="match status" value="1"/>
</dbReference>
<keyword evidence="6" id="KW-0788">Thiol protease</keyword>
<dbReference type="InterPro" id="IPR038765">
    <property type="entry name" value="Papain-like_cys_pep_sf"/>
</dbReference>
<feature type="domain" description="LysM" evidence="8">
    <location>
        <begin position="98"/>
        <end position="142"/>
    </location>
</feature>
<dbReference type="InterPro" id="IPR000064">
    <property type="entry name" value="NLP_P60_dom"/>
</dbReference>
<evidence type="ECO:0000256" key="4">
    <source>
        <dbReference type="ARBA" id="ARBA00022737"/>
    </source>
</evidence>
<proteinExistence type="inferred from homology"/>
<dbReference type="PROSITE" id="PS51782">
    <property type="entry name" value="LYSM"/>
    <property type="match status" value="2"/>
</dbReference>
<dbReference type="InterPro" id="IPR036779">
    <property type="entry name" value="LysM_dom_sf"/>
</dbReference>
<dbReference type="PANTHER" id="PTHR47360:SF1">
    <property type="entry name" value="ENDOPEPTIDASE NLPC-RELATED"/>
    <property type="match status" value="1"/>
</dbReference>
<dbReference type="Pfam" id="PF00877">
    <property type="entry name" value="NLPC_P60"/>
    <property type="match status" value="1"/>
</dbReference>
<dbReference type="InterPro" id="IPR018392">
    <property type="entry name" value="LysM"/>
</dbReference>
<gene>
    <name evidence="10" type="ORF">ORD21_04825</name>
</gene>
<name>A0ABU4DNC1_9DEIO</name>
<dbReference type="Gene3D" id="3.10.350.10">
    <property type="entry name" value="LysM domain"/>
    <property type="match status" value="2"/>
</dbReference>
<organism evidence="10 11">
    <name type="scientific">Deinococcus arenicola</name>
    <dbReference type="NCBI Taxonomy" id="2994950"/>
    <lineage>
        <taxon>Bacteria</taxon>
        <taxon>Thermotogati</taxon>
        <taxon>Deinococcota</taxon>
        <taxon>Deinococci</taxon>
        <taxon>Deinococcales</taxon>
        <taxon>Deinococcaceae</taxon>
        <taxon>Deinococcus</taxon>
    </lineage>
</organism>
<keyword evidence="2" id="KW-0645">Protease</keyword>
<dbReference type="Proteomes" id="UP001276150">
    <property type="component" value="Unassembled WGS sequence"/>
</dbReference>
<dbReference type="PANTHER" id="PTHR47360">
    <property type="entry name" value="MUREIN DD-ENDOPEPTIDASE MEPS/MUREIN LD-CARBOXYPEPTIDASE"/>
    <property type="match status" value="1"/>
</dbReference>
<dbReference type="CDD" id="cd00118">
    <property type="entry name" value="LysM"/>
    <property type="match status" value="2"/>
</dbReference>
<dbReference type="SUPFAM" id="SSF54001">
    <property type="entry name" value="Cysteine proteinases"/>
    <property type="match status" value="1"/>
</dbReference>
<feature type="domain" description="LysM" evidence="8">
    <location>
        <begin position="51"/>
        <end position="94"/>
    </location>
</feature>
<evidence type="ECO:0000256" key="7">
    <source>
        <dbReference type="SAM" id="MobiDB-lite"/>
    </source>
</evidence>
<dbReference type="InterPro" id="IPR052062">
    <property type="entry name" value="Murein_DD/LD_carboxypeptidase"/>
</dbReference>
<evidence type="ECO:0000256" key="1">
    <source>
        <dbReference type="ARBA" id="ARBA00007074"/>
    </source>
</evidence>
<reference evidence="10 11" key="1">
    <citation type="submission" date="2022-11" db="EMBL/GenBank/DDBJ databases">
        <title>Deinococcus ZS9-10, Low Temperature and Draught-tolerating, UV-resistant Bacteria from Continental Antarctica.</title>
        <authorList>
            <person name="Cheng L."/>
        </authorList>
    </citation>
    <scope>NUCLEOTIDE SEQUENCE [LARGE SCALE GENOMIC DNA]</scope>
    <source>
        <strain evidence="10 11">ZS9-10</strain>
    </source>
</reference>
<feature type="domain" description="NlpC/P60" evidence="9">
    <location>
        <begin position="229"/>
        <end position="353"/>
    </location>
</feature>
<protein>
    <submittedName>
        <fullName evidence="10">NlpC/P60 family protein</fullName>
    </submittedName>
</protein>
<feature type="region of interest" description="Disordered" evidence="7">
    <location>
        <begin position="190"/>
        <end position="229"/>
    </location>
</feature>
<dbReference type="SMART" id="SM00257">
    <property type="entry name" value="LysM"/>
    <property type="match status" value="2"/>
</dbReference>
<evidence type="ECO:0000259" key="9">
    <source>
        <dbReference type="PROSITE" id="PS51935"/>
    </source>
</evidence>
<evidence type="ECO:0000256" key="5">
    <source>
        <dbReference type="ARBA" id="ARBA00022801"/>
    </source>
</evidence>
<evidence type="ECO:0000313" key="11">
    <source>
        <dbReference type="Proteomes" id="UP001276150"/>
    </source>
</evidence>
<evidence type="ECO:0000256" key="2">
    <source>
        <dbReference type="ARBA" id="ARBA00022670"/>
    </source>
</evidence>
<comment type="similarity">
    <text evidence="1">Belongs to the peptidase C40 family.</text>
</comment>
<dbReference type="SUPFAM" id="SSF54106">
    <property type="entry name" value="LysM domain"/>
    <property type="match status" value="2"/>
</dbReference>
<keyword evidence="5" id="KW-0378">Hydrolase</keyword>
<dbReference type="EMBL" id="JAPMIV010000005">
    <property type="protein sequence ID" value="MDV6373920.1"/>
    <property type="molecule type" value="Genomic_DNA"/>
</dbReference>
<evidence type="ECO:0000313" key="10">
    <source>
        <dbReference type="EMBL" id="MDV6373920.1"/>
    </source>
</evidence>
<dbReference type="Pfam" id="PF01476">
    <property type="entry name" value="LysM"/>
    <property type="match status" value="2"/>
</dbReference>
<evidence type="ECO:0000256" key="6">
    <source>
        <dbReference type="ARBA" id="ARBA00022807"/>
    </source>
</evidence>
<keyword evidence="3" id="KW-0732">Signal</keyword>
<accession>A0ABU4DNC1</accession>
<evidence type="ECO:0000256" key="3">
    <source>
        <dbReference type="ARBA" id="ARBA00022729"/>
    </source>
</evidence>
<comment type="caution">
    <text evidence="10">The sequence shown here is derived from an EMBL/GenBank/DDBJ whole genome shotgun (WGS) entry which is preliminary data.</text>
</comment>
<keyword evidence="4" id="KW-0677">Repeat</keyword>